<evidence type="ECO:0000256" key="1">
    <source>
        <dbReference type="SAM" id="Coils"/>
    </source>
</evidence>
<name>T1AEW3_9ZZZZ</name>
<accession>T1AEW3</accession>
<feature type="coiled-coil region" evidence="1">
    <location>
        <begin position="381"/>
        <end position="471"/>
    </location>
</feature>
<feature type="region of interest" description="Disordered" evidence="2">
    <location>
        <begin position="55"/>
        <end position="81"/>
    </location>
</feature>
<keyword evidence="1" id="KW-0175">Coiled coil</keyword>
<dbReference type="AlphaFoldDB" id="T1AEW3"/>
<reference evidence="4" key="2">
    <citation type="journal article" date="2014" name="ISME J.">
        <title>Microbial stratification in low pH oxic and suboxic macroscopic growths along an acid mine drainage.</title>
        <authorList>
            <person name="Mendez-Garcia C."/>
            <person name="Mesa V."/>
            <person name="Sprenger R.R."/>
            <person name="Richter M."/>
            <person name="Diez M.S."/>
            <person name="Solano J."/>
            <person name="Bargiela R."/>
            <person name="Golyshina O.V."/>
            <person name="Manteca A."/>
            <person name="Ramos J.L."/>
            <person name="Gallego J.R."/>
            <person name="Llorente I."/>
            <person name="Martins Dos Santos V.A."/>
            <person name="Jensen O.N."/>
            <person name="Pelaez A.I."/>
            <person name="Sanchez J."/>
            <person name="Ferrer M."/>
        </authorList>
    </citation>
    <scope>NUCLEOTIDE SEQUENCE</scope>
</reference>
<feature type="coiled-coil region" evidence="1">
    <location>
        <begin position="7"/>
        <end position="55"/>
    </location>
</feature>
<evidence type="ECO:0000256" key="2">
    <source>
        <dbReference type="SAM" id="MobiDB-lite"/>
    </source>
</evidence>
<dbReference type="InterPro" id="IPR010935">
    <property type="entry name" value="SMC_hinge"/>
</dbReference>
<dbReference type="GO" id="GO:0005524">
    <property type="term" value="F:ATP binding"/>
    <property type="evidence" value="ECO:0007669"/>
    <property type="project" value="InterPro"/>
</dbReference>
<protein>
    <submittedName>
        <fullName evidence="4">Chromosome segregation protein SMC</fullName>
    </submittedName>
</protein>
<dbReference type="PANTHER" id="PTHR43977">
    <property type="entry name" value="STRUCTURAL MAINTENANCE OF CHROMOSOMES PROTEIN 3"/>
    <property type="match status" value="1"/>
</dbReference>
<dbReference type="GO" id="GO:0005694">
    <property type="term" value="C:chromosome"/>
    <property type="evidence" value="ECO:0007669"/>
    <property type="project" value="InterPro"/>
</dbReference>
<reference evidence="4" key="1">
    <citation type="submission" date="2013-08" db="EMBL/GenBank/DDBJ databases">
        <authorList>
            <person name="Mendez C."/>
            <person name="Richter M."/>
            <person name="Ferrer M."/>
            <person name="Sanchez J."/>
        </authorList>
    </citation>
    <scope>NUCLEOTIDE SEQUENCE</scope>
</reference>
<dbReference type="Pfam" id="PF06470">
    <property type="entry name" value="SMC_hinge"/>
    <property type="match status" value="1"/>
</dbReference>
<proteinExistence type="predicted"/>
<feature type="region of interest" description="Disordered" evidence="2">
    <location>
        <begin position="97"/>
        <end position="129"/>
    </location>
</feature>
<feature type="non-terminal residue" evidence="4">
    <location>
        <position position="475"/>
    </location>
</feature>
<evidence type="ECO:0000259" key="3">
    <source>
        <dbReference type="SMART" id="SM00968"/>
    </source>
</evidence>
<sequence length="475" mass="52390">MRLETTLTQHHEGLEEIEQRVQAYTEELDRMAETAGKLEASEATLAKKLAELEARSSDRSRQIAELTGGSGPKGKLASSRKQVLEFEQKEAQLQTAWQSAVEQRESAKGALDTSDRAQAQAEDDHRSREVEIQDLQLQLKEASPGRAGSGPTTAELQKQLFQSRSKEKGLSEETDRLSRELLEINRRYTALDARLKARSDPTGRSGPRAAVDFLLSQRNLGKIRGIRGTVEELATFDAQYRTALQVAAGSRFQALVVESDQVAEECIKLLRQEKRGRATFLPLNKMLGGRPHGKSLVAAHSSGATGFALDLVKYDEAFRPAFWYVFGETVVMDDLAHAREQMGGVRLVTLQGDLIEATGAITGGFLDTSAQGRGLDSPVELKRLGEELREKSAAESAAREELRQVTLQIRQASEELARRSIEDSKSQGSRESLERELAQAKLRLQQSREKIQATEKQRAAAEAALRVAESKVTAA</sequence>
<dbReference type="GO" id="GO:0051276">
    <property type="term" value="P:chromosome organization"/>
    <property type="evidence" value="ECO:0007669"/>
    <property type="project" value="InterPro"/>
</dbReference>
<dbReference type="Gene3D" id="3.30.70.1620">
    <property type="match status" value="1"/>
</dbReference>
<gene>
    <name evidence="4" type="ORF">B1B_14907</name>
</gene>
<feature type="domain" description="SMC hinge" evidence="3">
    <location>
        <begin position="224"/>
        <end position="342"/>
    </location>
</feature>
<organism evidence="4">
    <name type="scientific">mine drainage metagenome</name>
    <dbReference type="NCBI Taxonomy" id="410659"/>
    <lineage>
        <taxon>unclassified sequences</taxon>
        <taxon>metagenomes</taxon>
        <taxon>ecological metagenomes</taxon>
    </lineage>
</organism>
<dbReference type="EMBL" id="AUZY01009907">
    <property type="protein sequence ID" value="EQD40475.1"/>
    <property type="molecule type" value="Genomic_DNA"/>
</dbReference>
<dbReference type="SMART" id="SM00968">
    <property type="entry name" value="SMC_hinge"/>
    <property type="match status" value="1"/>
</dbReference>
<dbReference type="Gene3D" id="1.20.1060.20">
    <property type="match status" value="1"/>
</dbReference>
<dbReference type="InterPro" id="IPR036277">
    <property type="entry name" value="SMC_hinge_sf"/>
</dbReference>
<evidence type="ECO:0000313" key="4">
    <source>
        <dbReference type="EMBL" id="EQD40475.1"/>
    </source>
</evidence>
<comment type="caution">
    <text evidence="4">The sequence shown here is derived from an EMBL/GenBank/DDBJ whole genome shotgun (WGS) entry which is preliminary data.</text>
</comment>
<dbReference type="SUPFAM" id="SSF75553">
    <property type="entry name" value="Smc hinge domain"/>
    <property type="match status" value="1"/>
</dbReference>